<comment type="similarity">
    <text evidence="1 6">Belongs to the GatC family.</text>
</comment>
<sequence length="97" mass="11186">METFDEAYFKKLAHDIMFDVNEEEVKKLQEEFKVLLEQIEVLDEINTEGVEEMIYPFEADTTFLREDVVENVISQEDALANAASVRAGHVHVPKVVK</sequence>
<organism evidence="8 9">
    <name type="scientific">[Eubacterium] hominis</name>
    <dbReference type="NCBI Taxonomy" id="2764325"/>
    <lineage>
        <taxon>Bacteria</taxon>
        <taxon>Bacillati</taxon>
        <taxon>Bacillota</taxon>
        <taxon>Erysipelotrichia</taxon>
        <taxon>Erysipelotrichales</taxon>
        <taxon>Erysipelotrichaceae</taxon>
        <taxon>Amedibacillus</taxon>
    </lineage>
</organism>
<keyword evidence="6" id="KW-0547">Nucleotide-binding</keyword>
<keyword evidence="6" id="KW-0648">Protein biosynthesis</keyword>
<dbReference type="EC" id="6.3.5.-" evidence="6"/>
<evidence type="ECO:0000313" key="8">
    <source>
        <dbReference type="EMBL" id="QNM11148.1"/>
    </source>
</evidence>
<accession>A0A7G9GK16</accession>
<keyword evidence="6" id="KW-0436">Ligase</keyword>
<evidence type="ECO:0000256" key="4">
    <source>
        <dbReference type="ARBA" id="ARBA00047380"/>
    </source>
</evidence>
<dbReference type="InterPro" id="IPR036113">
    <property type="entry name" value="Asp/Glu-ADT_sf_sub_c"/>
</dbReference>
<keyword evidence="8" id="KW-0808">Transferase</keyword>
<evidence type="ECO:0000256" key="5">
    <source>
        <dbReference type="ARBA" id="ARBA00047913"/>
    </source>
</evidence>
<comment type="catalytic activity">
    <reaction evidence="5 6">
        <text>L-glutamyl-tRNA(Gln) + L-glutamine + ATP + H2O = L-glutaminyl-tRNA(Gln) + L-glutamate + ADP + phosphate + H(+)</text>
        <dbReference type="Rhea" id="RHEA:17521"/>
        <dbReference type="Rhea" id="RHEA-COMP:9681"/>
        <dbReference type="Rhea" id="RHEA-COMP:9684"/>
        <dbReference type="ChEBI" id="CHEBI:15377"/>
        <dbReference type="ChEBI" id="CHEBI:15378"/>
        <dbReference type="ChEBI" id="CHEBI:29985"/>
        <dbReference type="ChEBI" id="CHEBI:30616"/>
        <dbReference type="ChEBI" id="CHEBI:43474"/>
        <dbReference type="ChEBI" id="CHEBI:58359"/>
        <dbReference type="ChEBI" id="CHEBI:78520"/>
        <dbReference type="ChEBI" id="CHEBI:78521"/>
        <dbReference type="ChEBI" id="CHEBI:456216"/>
    </reaction>
</comment>
<comment type="subunit">
    <text evidence="2 6">Heterotrimer of A, B and C subunits.</text>
</comment>
<dbReference type="GO" id="GO:0050567">
    <property type="term" value="F:glutaminyl-tRNA synthase (glutamine-hydrolyzing) activity"/>
    <property type="evidence" value="ECO:0007669"/>
    <property type="project" value="UniProtKB-UniRule"/>
</dbReference>
<dbReference type="RefSeq" id="WP_117451545.1">
    <property type="nucleotide sequence ID" value="NZ_CP060636.1"/>
</dbReference>
<dbReference type="GO" id="GO:0006412">
    <property type="term" value="P:translation"/>
    <property type="evidence" value="ECO:0007669"/>
    <property type="project" value="UniProtKB-UniRule"/>
</dbReference>
<protein>
    <recommendedName>
        <fullName evidence="6">Aspartyl/glutamyl-tRNA(Asn/Gln) amidotransferase subunit C</fullName>
        <shortName evidence="6">Asp/Glu-ADT subunit C</shortName>
        <ecNumber evidence="6">6.3.5.-</ecNumber>
    </recommendedName>
</protein>
<reference evidence="8 9" key="1">
    <citation type="submission" date="2020-08" db="EMBL/GenBank/DDBJ databases">
        <authorList>
            <person name="Liu C."/>
            <person name="Sun Q."/>
        </authorList>
    </citation>
    <scope>NUCLEOTIDE SEQUENCE [LARGE SCALE GENOMIC DNA]</scope>
    <source>
        <strain evidence="8 9">NSJ-61</strain>
    </source>
</reference>
<keyword evidence="7" id="KW-0175">Coiled coil</keyword>
<dbReference type="GO" id="GO:0005524">
    <property type="term" value="F:ATP binding"/>
    <property type="evidence" value="ECO:0007669"/>
    <property type="project" value="UniProtKB-KW"/>
</dbReference>
<comment type="catalytic activity">
    <reaction evidence="4 6">
        <text>L-aspartyl-tRNA(Asn) + L-glutamine + ATP + H2O = L-asparaginyl-tRNA(Asn) + L-glutamate + ADP + phosphate + 2 H(+)</text>
        <dbReference type="Rhea" id="RHEA:14513"/>
        <dbReference type="Rhea" id="RHEA-COMP:9674"/>
        <dbReference type="Rhea" id="RHEA-COMP:9677"/>
        <dbReference type="ChEBI" id="CHEBI:15377"/>
        <dbReference type="ChEBI" id="CHEBI:15378"/>
        <dbReference type="ChEBI" id="CHEBI:29985"/>
        <dbReference type="ChEBI" id="CHEBI:30616"/>
        <dbReference type="ChEBI" id="CHEBI:43474"/>
        <dbReference type="ChEBI" id="CHEBI:58359"/>
        <dbReference type="ChEBI" id="CHEBI:78515"/>
        <dbReference type="ChEBI" id="CHEBI:78516"/>
        <dbReference type="ChEBI" id="CHEBI:456216"/>
    </reaction>
</comment>
<dbReference type="NCBIfam" id="TIGR00135">
    <property type="entry name" value="gatC"/>
    <property type="match status" value="1"/>
</dbReference>
<comment type="function">
    <text evidence="3 6">Allows the formation of correctly charged Asn-tRNA(Asn) or Gln-tRNA(Gln) through the transamidation of misacylated Asp-tRNA(Asn) or Glu-tRNA(Gln) in organisms which lack either or both of asparaginyl-tRNA or glutaminyl-tRNA synthetases. The reaction takes place in the presence of glutamine and ATP through an activated phospho-Asp-tRNA(Asn) or phospho-Glu-tRNA(Gln).</text>
</comment>
<gene>
    <name evidence="6 8" type="primary">gatC</name>
    <name evidence="8" type="ORF">H9Q80_12865</name>
</gene>
<dbReference type="PANTHER" id="PTHR15004">
    <property type="entry name" value="GLUTAMYL-TRNA(GLN) AMIDOTRANSFERASE SUBUNIT C, MITOCHONDRIAL"/>
    <property type="match status" value="1"/>
</dbReference>
<dbReference type="PANTHER" id="PTHR15004:SF0">
    <property type="entry name" value="GLUTAMYL-TRNA(GLN) AMIDOTRANSFERASE SUBUNIT C, MITOCHONDRIAL"/>
    <property type="match status" value="1"/>
</dbReference>
<dbReference type="Pfam" id="PF02686">
    <property type="entry name" value="GatC"/>
    <property type="match status" value="1"/>
</dbReference>
<evidence type="ECO:0000256" key="6">
    <source>
        <dbReference type="HAMAP-Rule" id="MF_00122"/>
    </source>
</evidence>
<feature type="coiled-coil region" evidence="7">
    <location>
        <begin position="18"/>
        <end position="45"/>
    </location>
</feature>
<dbReference type="SUPFAM" id="SSF141000">
    <property type="entry name" value="Glu-tRNAGln amidotransferase C subunit"/>
    <property type="match status" value="1"/>
</dbReference>
<evidence type="ECO:0000256" key="1">
    <source>
        <dbReference type="ARBA" id="ARBA00010757"/>
    </source>
</evidence>
<dbReference type="GO" id="GO:0070681">
    <property type="term" value="P:glutaminyl-tRNAGln biosynthesis via transamidation"/>
    <property type="evidence" value="ECO:0007669"/>
    <property type="project" value="TreeGrafter"/>
</dbReference>
<keyword evidence="9" id="KW-1185">Reference proteome</keyword>
<dbReference type="AlphaFoldDB" id="A0A7G9GK16"/>
<dbReference type="InterPro" id="IPR003837">
    <property type="entry name" value="GatC"/>
</dbReference>
<proteinExistence type="inferred from homology"/>
<dbReference type="GO" id="GO:0016740">
    <property type="term" value="F:transferase activity"/>
    <property type="evidence" value="ECO:0007669"/>
    <property type="project" value="UniProtKB-KW"/>
</dbReference>
<dbReference type="KEGG" id="ehn:H9Q80_12865"/>
<dbReference type="EMBL" id="CP060636">
    <property type="protein sequence ID" value="QNM11148.1"/>
    <property type="molecule type" value="Genomic_DNA"/>
</dbReference>
<name>A0A7G9GK16_9FIRM</name>
<keyword evidence="6" id="KW-0067">ATP-binding</keyword>
<evidence type="ECO:0000256" key="2">
    <source>
        <dbReference type="ARBA" id="ARBA00011123"/>
    </source>
</evidence>
<dbReference type="HAMAP" id="MF_00122">
    <property type="entry name" value="GatC"/>
    <property type="match status" value="1"/>
</dbReference>
<evidence type="ECO:0000256" key="7">
    <source>
        <dbReference type="SAM" id="Coils"/>
    </source>
</evidence>
<dbReference type="GO" id="GO:0006450">
    <property type="term" value="P:regulation of translational fidelity"/>
    <property type="evidence" value="ECO:0007669"/>
    <property type="project" value="InterPro"/>
</dbReference>
<evidence type="ECO:0000313" key="9">
    <source>
        <dbReference type="Proteomes" id="UP000515856"/>
    </source>
</evidence>
<dbReference type="Proteomes" id="UP000515856">
    <property type="component" value="Chromosome"/>
</dbReference>
<evidence type="ECO:0000256" key="3">
    <source>
        <dbReference type="ARBA" id="ARBA00024799"/>
    </source>
</evidence>